<protein>
    <submittedName>
        <fullName evidence="1">Uncharacterized protein</fullName>
    </submittedName>
</protein>
<proteinExistence type="predicted"/>
<keyword evidence="2" id="KW-1185">Reference proteome</keyword>
<dbReference type="AlphaFoldDB" id="A0A437AKM6"/>
<dbReference type="Proteomes" id="UP000282876">
    <property type="component" value="Unassembled WGS sequence"/>
</dbReference>
<dbReference type="EMBL" id="RCSS01000451">
    <property type="protein sequence ID" value="RVD91652.1"/>
    <property type="molecule type" value="Genomic_DNA"/>
</dbReference>
<dbReference type="OrthoDB" id="10622324at2759"/>
<name>A0A437AKM6_9MICR</name>
<reference evidence="1 2" key="1">
    <citation type="submission" date="2018-10" db="EMBL/GenBank/DDBJ databases">
        <title>Draft genome sequence of the microsporidian Tubulinosema ratisbonensis.</title>
        <authorList>
            <person name="Polonais V."/>
            <person name="Peyretaillade E."/>
            <person name="Niehus S."/>
            <person name="Wawrzyniak I."/>
            <person name="Franchet A."/>
            <person name="Gaspin C."/>
            <person name="Reichstadt M."/>
            <person name="Belser C."/>
            <person name="Labadie K."/>
            <person name="Delbac F."/>
            <person name="Ferrandon D."/>
        </authorList>
    </citation>
    <scope>NUCLEOTIDE SEQUENCE [LARGE SCALE GENOMIC DNA]</scope>
    <source>
        <strain evidence="1 2">Franzen</strain>
    </source>
</reference>
<accession>A0A437AKM6</accession>
<sequence length="283" mass="33344">DTIKSIDSKFNLIINNLKLSFNPSFYNTLLLLLNKNNISFINKLINNNIPLDITLLNKVLSNLICKECVCMNYEESILLSLNLSKENDLFINLVKNNIKEVNDDLFDKINTSLLCLLFSEEKSDKQSLILDILILLINTNISKTKSIKSITNKIYKNISDEYLLVKYFNNLNEEYLEIFVKIIKERIKERKEVLLITLSFDKIYLYDKQLVKEVSSLIINDYIKKYKIYDRLIDKKDTFITKHVLLTVKDKEVLISLKEELFMLMRNKCFLSELEGIFYIMMN</sequence>
<gene>
    <name evidence="1" type="ORF">TUBRATIS_18780</name>
</gene>
<dbReference type="VEuPathDB" id="MicrosporidiaDB:TUBRATIS_18780"/>
<comment type="caution">
    <text evidence="1">The sequence shown here is derived from an EMBL/GenBank/DDBJ whole genome shotgun (WGS) entry which is preliminary data.</text>
</comment>
<evidence type="ECO:0000313" key="1">
    <source>
        <dbReference type="EMBL" id="RVD91652.1"/>
    </source>
</evidence>
<organism evidence="1 2">
    <name type="scientific">Tubulinosema ratisbonensis</name>
    <dbReference type="NCBI Taxonomy" id="291195"/>
    <lineage>
        <taxon>Eukaryota</taxon>
        <taxon>Fungi</taxon>
        <taxon>Fungi incertae sedis</taxon>
        <taxon>Microsporidia</taxon>
        <taxon>Tubulinosematoidea</taxon>
        <taxon>Tubulinosematidae</taxon>
        <taxon>Tubulinosema</taxon>
    </lineage>
</organism>
<evidence type="ECO:0000313" key="2">
    <source>
        <dbReference type="Proteomes" id="UP000282876"/>
    </source>
</evidence>
<feature type="non-terminal residue" evidence="1">
    <location>
        <position position="1"/>
    </location>
</feature>